<organism evidence="4 5">
    <name type="scientific">Amblyomma americanum</name>
    <name type="common">Lone star tick</name>
    <dbReference type="NCBI Taxonomy" id="6943"/>
    <lineage>
        <taxon>Eukaryota</taxon>
        <taxon>Metazoa</taxon>
        <taxon>Ecdysozoa</taxon>
        <taxon>Arthropoda</taxon>
        <taxon>Chelicerata</taxon>
        <taxon>Arachnida</taxon>
        <taxon>Acari</taxon>
        <taxon>Parasitiformes</taxon>
        <taxon>Ixodida</taxon>
        <taxon>Ixodoidea</taxon>
        <taxon>Ixodidae</taxon>
        <taxon>Amblyomminae</taxon>
        <taxon>Amblyomma</taxon>
    </lineage>
</organism>
<dbReference type="InterPro" id="IPR027417">
    <property type="entry name" value="P-loop_NTPase"/>
</dbReference>
<dbReference type="Gene3D" id="3.40.50.300">
    <property type="entry name" value="P-loop containing nucleotide triphosphate hydrolases"/>
    <property type="match status" value="1"/>
</dbReference>
<feature type="domain" description="Sulfotransferase" evidence="3">
    <location>
        <begin position="97"/>
        <end position="363"/>
    </location>
</feature>
<dbReference type="SUPFAM" id="SSF52540">
    <property type="entry name" value="P-loop containing nucleoside triphosphate hydrolases"/>
    <property type="match status" value="1"/>
</dbReference>
<gene>
    <name evidence="4" type="ORF">V5799_014114</name>
</gene>
<dbReference type="EMBL" id="JARKHS020022621">
    <property type="protein sequence ID" value="KAK8769418.1"/>
    <property type="molecule type" value="Genomic_DNA"/>
</dbReference>
<dbReference type="InterPro" id="IPR000863">
    <property type="entry name" value="Sulfotransferase_dom"/>
</dbReference>
<evidence type="ECO:0000313" key="4">
    <source>
        <dbReference type="EMBL" id="KAK8769418.1"/>
    </source>
</evidence>
<comment type="caution">
    <text evidence="4">The sequence shown here is derived from an EMBL/GenBank/DDBJ whole genome shotgun (WGS) entry which is preliminary data.</text>
</comment>
<keyword evidence="2" id="KW-0808">Transferase</keyword>
<dbReference type="Proteomes" id="UP001321473">
    <property type="component" value="Unassembled WGS sequence"/>
</dbReference>
<accession>A0AAQ4E3Z6</accession>
<evidence type="ECO:0000256" key="2">
    <source>
        <dbReference type="ARBA" id="ARBA00022679"/>
    </source>
</evidence>
<evidence type="ECO:0000259" key="3">
    <source>
        <dbReference type="Pfam" id="PF00685"/>
    </source>
</evidence>
<sequence length="376" mass="43662">MKRCFKKCNPKPITLSSQAHSRLPRQSVRHTNRSSLRHTRGYNLSELSHRASCFYKGITERIKMAAEVFRDIEGLHLGKHFPDDAVLSAIAYKPRPADIFLAGYPKSGSTWTHRIIYNILMDAEDPKEPLDYFIRLPCIELQGAEAALYAPKPSAFKTHLPFNKTPYAPEAKYVCIARNPYDTCVSFYYHTKHMPAYKFDTATFDEFFELFLQGRVDYGDYFENVMSWYRQRNEPNVLFLTYEELKKDTRGHVLKIAAFLGPEREKKLKENPELLERIIEKTSLENMKKVLNFNGHQHTMLDESMLERVRPELKKGLGTLLDFIKVPMTGDFVRKGQVGDWRNHFSPEQILRMKEKIAKATAGSDLMSLWKDVDLP</sequence>
<comment type="similarity">
    <text evidence="1">Belongs to the sulfotransferase 1 family.</text>
</comment>
<reference evidence="4 5" key="1">
    <citation type="journal article" date="2023" name="Arcadia Sci">
        <title>De novo assembly of a long-read Amblyomma americanum tick genome.</title>
        <authorList>
            <person name="Chou S."/>
            <person name="Poskanzer K.E."/>
            <person name="Rollins M."/>
            <person name="Thuy-Boun P.S."/>
        </authorList>
    </citation>
    <scope>NUCLEOTIDE SEQUENCE [LARGE SCALE GENOMIC DNA]</scope>
    <source>
        <strain evidence="4">F_SG_1</strain>
        <tissue evidence="4">Salivary glands</tissue>
    </source>
</reference>
<evidence type="ECO:0000256" key="1">
    <source>
        <dbReference type="ARBA" id="ARBA00005771"/>
    </source>
</evidence>
<dbReference type="AlphaFoldDB" id="A0AAQ4E3Z6"/>
<keyword evidence="5" id="KW-1185">Reference proteome</keyword>
<name>A0AAQ4E3Z6_AMBAM</name>
<proteinExistence type="inferred from homology"/>
<evidence type="ECO:0000313" key="5">
    <source>
        <dbReference type="Proteomes" id="UP001321473"/>
    </source>
</evidence>
<dbReference type="Pfam" id="PF00685">
    <property type="entry name" value="Sulfotransfer_1"/>
    <property type="match status" value="1"/>
</dbReference>
<protein>
    <recommendedName>
        <fullName evidence="3">Sulfotransferase domain-containing protein</fullName>
    </recommendedName>
</protein>
<dbReference type="GO" id="GO:0008146">
    <property type="term" value="F:sulfotransferase activity"/>
    <property type="evidence" value="ECO:0007669"/>
    <property type="project" value="InterPro"/>
</dbReference>
<dbReference type="PANTHER" id="PTHR11783">
    <property type="entry name" value="SULFOTRANSFERASE SULT"/>
    <property type="match status" value="1"/>
</dbReference>